<dbReference type="EMBL" id="UGQL01000002">
    <property type="protein sequence ID" value="STZ68822.1"/>
    <property type="molecule type" value="Genomic_DNA"/>
</dbReference>
<feature type="signal peptide" evidence="1">
    <location>
        <begin position="1"/>
        <end position="20"/>
    </location>
</feature>
<feature type="chain" id="PRO_5017077428" evidence="1">
    <location>
        <begin position="21"/>
        <end position="553"/>
    </location>
</feature>
<dbReference type="Proteomes" id="UP000255024">
    <property type="component" value="Unassembled WGS sequence"/>
</dbReference>
<proteinExistence type="predicted"/>
<organism evidence="2 3">
    <name type="scientific">Myroides odoratus</name>
    <name type="common">Flavobacterium odoratum</name>
    <dbReference type="NCBI Taxonomy" id="256"/>
    <lineage>
        <taxon>Bacteria</taxon>
        <taxon>Pseudomonadati</taxon>
        <taxon>Bacteroidota</taxon>
        <taxon>Flavobacteriia</taxon>
        <taxon>Flavobacteriales</taxon>
        <taxon>Flavobacteriaceae</taxon>
        <taxon>Myroides</taxon>
    </lineage>
</organism>
<gene>
    <name evidence="2" type="ORF">NCTC11179_02299</name>
</gene>
<evidence type="ECO:0000313" key="3">
    <source>
        <dbReference type="Proteomes" id="UP000255024"/>
    </source>
</evidence>
<evidence type="ECO:0000256" key="1">
    <source>
        <dbReference type="SAM" id="SignalP"/>
    </source>
</evidence>
<dbReference type="AlphaFoldDB" id="A0A378U3B1"/>
<name>A0A378U3B1_MYROD</name>
<keyword evidence="1" id="KW-0732">Signal</keyword>
<reference evidence="2 3" key="1">
    <citation type="submission" date="2018-06" db="EMBL/GenBank/DDBJ databases">
        <authorList>
            <consortium name="Pathogen Informatics"/>
            <person name="Doyle S."/>
        </authorList>
    </citation>
    <scope>NUCLEOTIDE SEQUENCE [LARGE SCALE GENOMIC DNA]</scope>
    <source>
        <strain evidence="2 3">NCTC11179</strain>
    </source>
</reference>
<dbReference type="Gene3D" id="2.40.160.50">
    <property type="entry name" value="membrane protein fhac: a member of the omp85/tpsb transporter family"/>
    <property type="match status" value="1"/>
</dbReference>
<dbReference type="RefSeq" id="WP_115091705.1">
    <property type="nucleotide sequence ID" value="NZ_CP068107.1"/>
</dbReference>
<sequence>MFKSILPFFFLLFLCLGSYGQNTNLTLELTSAQAKERELLHNLGYKKNHPDLQSIKQTVDSVDQLLYRKGFLSFKKEKEQQDEALVYTYILGEPIRQVVLSNKNLDSSLQQRLGFTQDSIRFDFELLSAKLQQYTLKLDQEGLGMSALQLSNHNVQNNTLYCDLQLNLAQSRKLNDIAIQSSGRVPEKIIKQVTKRYLNKPYSDQLVSNLTETLNELDFLKQYKTPETLFTADNTTLYLYLDKVNTNTFDGFMGFSTDENEKFTLAGYLDLALNNVLNKGETLQLYWRSDANKQTQFDFKTSFVYLFNTPLNLSGQLNIQKQDTIYQNTKLALQIGYAIQYNQSIKVGYQSTSSTTNSILPSMENFDSKFYTLNYTLIKKRSYLPLFPVNYSLDALVGTGSRTTEEEKESQYIIQLQANKNIELAPKHFFYINWTYYSLFSKDYLVNEMYRFGGTQSLRGFQENSLLANQLNLINTEYRFLVHPSLYLHTIFDYAIQEYKPLNQKNTLYSVGMGLGFITSSSYFNLSFANGKQPGIPFSFDNTTIHIGFKTLF</sequence>
<protein>
    <submittedName>
        <fullName evidence="2">Outer membrane protein/protective antigen OMA87</fullName>
    </submittedName>
</protein>
<keyword evidence="3" id="KW-1185">Reference proteome</keyword>
<evidence type="ECO:0000313" key="2">
    <source>
        <dbReference type="EMBL" id="STZ68822.1"/>
    </source>
</evidence>
<accession>A0A378U3B1</accession>